<dbReference type="InterPro" id="IPR036259">
    <property type="entry name" value="MFS_trans_sf"/>
</dbReference>
<dbReference type="Pfam" id="PF01564">
    <property type="entry name" value="Spermine_synth"/>
    <property type="match status" value="1"/>
</dbReference>
<gene>
    <name evidence="4" type="ORF">SAMN05192563_1002347</name>
</gene>
<feature type="transmembrane region" description="Helical" evidence="3">
    <location>
        <begin position="150"/>
        <end position="174"/>
    </location>
</feature>
<proteinExistence type="predicted"/>
<feature type="transmembrane region" description="Helical" evidence="3">
    <location>
        <begin position="327"/>
        <end position="348"/>
    </location>
</feature>
<accession>A0A1I6ZGL5</accession>
<feature type="compositionally biased region" description="Basic and acidic residues" evidence="2">
    <location>
        <begin position="17"/>
        <end position="29"/>
    </location>
</feature>
<dbReference type="SUPFAM" id="SSF53335">
    <property type="entry name" value="S-adenosyl-L-methionine-dependent methyltransferases"/>
    <property type="match status" value="1"/>
</dbReference>
<feature type="transmembrane region" description="Helical" evidence="3">
    <location>
        <begin position="400"/>
        <end position="433"/>
    </location>
</feature>
<keyword evidence="3" id="KW-0472">Membrane</keyword>
<evidence type="ECO:0000256" key="3">
    <source>
        <dbReference type="SAM" id="Phobius"/>
    </source>
</evidence>
<dbReference type="RefSeq" id="WP_143131645.1">
    <property type="nucleotide sequence ID" value="NZ_FPBH01000002.1"/>
</dbReference>
<keyword evidence="3" id="KW-0812">Transmembrane</keyword>
<dbReference type="PANTHER" id="PTHR43317">
    <property type="entry name" value="THERMOSPERMINE SYNTHASE ACAULIS5"/>
    <property type="match status" value="1"/>
</dbReference>
<dbReference type="EMBL" id="FPBH01000002">
    <property type="protein sequence ID" value="SFT61830.1"/>
    <property type="molecule type" value="Genomic_DNA"/>
</dbReference>
<evidence type="ECO:0000313" key="4">
    <source>
        <dbReference type="EMBL" id="SFT61830.1"/>
    </source>
</evidence>
<feature type="transmembrane region" description="Helical" evidence="3">
    <location>
        <begin position="77"/>
        <end position="99"/>
    </location>
</feature>
<dbReference type="OrthoDB" id="5516475at2"/>
<feature type="transmembrane region" description="Helical" evidence="3">
    <location>
        <begin position="296"/>
        <end position="315"/>
    </location>
</feature>
<feature type="region of interest" description="Disordered" evidence="2">
    <location>
        <begin position="1"/>
        <end position="34"/>
    </location>
</feature>
<dbReference type="PANTHER" id="PTHR43317:SF1">
    <property type="entry name" value="THERMOSPERMINE SYNTHASE ACAULIS5"/>
    <property type="match status" value="1"/>
</dbReference>
<dbReference type="Gene3D" id="1.20.1250.20">
    <property type="entry name" value="MFS general substrate transporter like domains"/>
    <property type="match status" value="1"/>
</dbReference>
<feature type="transmembrane region" description="Helical" evidence="3">
    <location>
        <begin position="474"/>
        <end position="493"/>
    </location>
</feature>
<name>A0A1I6ZGL5_9BURK</name>
<reference evidence="4 5" key="1">
    <citation type="submission" date="2016-10" db="EMBL/GenBank/DDBJ databases">
        <authorList>
            <person name="de Groot N.N."/>
        </authorList>
    </citation>
    <scope>NUCLEOTIDE SEQUENCE [LARGE SCALE GENOMIC DNA]</scope>
    <source>
        <strain evidence="4 5">LMG 27731</strain>
    </source>
</reference>
<dbReference type="Proteomes" id="UP000198844">
    <property type="component" value="Unassembled WGS sequence"/>
</dbReference>
<feature type="transmembrane region" description="Helical" evidence="3">
    <location>
        <begin position="505"/>
        <end position="523"/>
    </location>
</feature>
<evidence type="ECO:0000256" key="2">
    <source>
        <dbReference type="SAM" id="MobiDB-lite"/>
    </source>
</evidence>
<feature type="transmembrane region" description="Helical" evidence="3">
    <location>
        <begin position="212"/>
        <end position="234"/>
    </location>
</feature>
<feature type="transmembrane region" description="Helical" evidence="3">
    <location>
        <begin position="360"/>
        <end position="380"/>
    </location>
</feature>
<organism evidence="4 5">
    <name type="scientific">Paraburkholderia aspalathi</name>
    <dbReference type="NCBI Taxonomy" id="1324617"/>
    <lineage>
        <taxon>Bacteria</taxon>
        <taxon>Pseudomonadati</taxon>
        <taxon>Pseudomonadota</taxon>
        <taxon>Betaproteobacteria</taxon>
        <taxon>Burkholderiales</taxon>
        <taxon>Burkholderiaceae</taxon>
        <taxon>Paraburkholderia</taxon>
    </lineage>
</organism>
<dbReference type="GO" id="GO:0006596">
    <property type="term" value="P:polyamine biosynthetic process"/>
    <property type="evidence" value="ECO:0007669"/>
    <property type="project" value="UniProtKB-KW"/>
</dbReference>
<keyword evidence="3" id="KW-1133">Transmembrane helix</keyword>
<dbReference type="InterPro" id="IPR029063">
    <property type="entry name" value="SAM-dependent_MTases_sf"/>
</dbReference>
<dbReference type="SUPFAM" id="SSF103473">
    <property type="entry name" value="MFS general substrate transporter"/>
    <property type="match status" value="1"/>
</dbReference>
<dbReference type="AlphaFoldDB" id="A0A1I6ZGL5"/>
<feature type="transmembrane region" description="Helical" evidence="3">
    <location>
        <begin position="445"/>
        <end position="468"/>
    </location>
</feature>
<sequence length="900" mass="95365">MTQTLANRAKSSRRERRAHERAQRRDDAPLHAPQKEAASPSLPIAWPVLLLFISGAASLIYQVLWIKQLALVVGVEVQAVTTGVSAFFAGLAVGGWVFGRLADRLARPLRLYALLEAGVLVLALASTWMLPHAAAPFASLQDRIGPPAWALPFVLVGLPAVLMGGTLPVLMRALCPAAAQMGRSGARLYTANTAGAIAGTLAASFVLIPSLGVQGCAFVAAALNAGAALVAALVGRTQRALVSVVGVSSSAIAPGQSAVDVTHDVLSSVAADTTRNDAHDSAVSTQQPALASKARLALMLYSLAGGVALGYEVVWSQVIVQFISTRSFAFAVVLATYLLGLALGSALVSRYADRARDPWGAFAVLIVSAGLVALLEIAVLSNGLLHWQSLAREAALSATGSLLTAMCAGFAVAAVCVVFVPTLLLGAAFPFALRLNVDNRHTGRDVGAVVALNTAGGIAGTLLTGFVLVPQLGVVHTLAALAVLAGAVSLAAVLRGSEVRPFARWSVPVLVVLTLVTVIATPSDRLATLLAESRGGNLTFYEESAGGTVAVVEQNAGQRQFRRLYIQGVSNSGDTMASLRYMRLQALLPLIIHRETPRTALVIGLGTGITGGALLTWPGLEHRAVAELLPAVVRAAPQFKGNYGMSTDARMDIRMRDGRRELLRNAERYDLITLEPPPPSAAGVVNLYSSDFYRLAASRLQQGGIVAQWLPLPTQNEEDTRSLIQSFIQVFPHAALWTTELHEMMLVGSMQPLELDVPRIEARFAQPQVAAALREVGIASPAALLATWITDRAGLEYYAADAQPVTDDQPRIEYATWVRHDAFPTTLAHLLALHTAPPLQGADDAFRAEMEQSRGALQSFYLAGLDAYKGDRDAWAQDIGNAVRSDPDNAYYRWLIGDGR</sequence>
<dbReference type="NCBIfam" id="NF037959">
    <property type="entry name" value="MFS_SpdSyn"/>
    <property type="match status" value="2"/>
</dbReference>
<keyword evidence="1" id="KW-0620">Polyamine biosynthesis</keyword>
<dbReference type="Gene3D" id="3.40.50.150">
    <property type="entry name" value="Vaccinia Virus protein VP39"/>
    <property type="match status" value="1"/>
</dbReference>
<evidence type="ECO:0000313" key="5">
    <source>
        <dbReference type="Proteomes" id="UP000198844"/>
    </source>
</evidence>
<evidence type="ECO:0000256" key="1">
    <source>
        <dbReference type="ARBA" id="ARBA00023115"/>
    </source>
</evidence>
<feature type="transmembrane region" description="Helical" evidence="3">
    <location>
        <begin position="111"/>
        <end position="130"/>
    </location>
</feature>
<feature type="transmembrane region" description="Helical" evidence="3">
    <location>
        <begin position="44"/>
        <end position="65"/>
    </location>
</feature>
<feature type="transmembrane region" description="Helical" evidence="3">
    <location>
        <begin position="186"/>
        <end position="206"/>
    </location>
</feature>
<protein>
    <submittedName>
        <fullName evidence="4">Spermidine synthase</fullName>
    </submittedName>
</protein>